<dbReference type="OMA" id="SITTCET"/>
<dbReference type="InterPro" id="IPR007318">
    <property type="entry name" value="Phopholipid_MeTrfase"/>
</dbReference>
<evidence type="ECO:0000313" key="13">
    <source>
        <dbReference type="EMBL" id="PCH35158.1"/>
    </source>
</evidence>
<dbReference type="GO" id="GO:0004671">
    <property type="term" value="F:protein C-terminal S-isoprenylcysteine carboxyl O-methyltransferase activity"/>
    <property type="evidence" value="ECO:0007669"/>
    <property type="project" value="UniProtKB-EC"/>
</dbReference>
<dbReference type="GO" id="GO:0032259">
    <property type="term" value="P:methylation"/>
    <property type="evidence" value="ECO:0007669"/>
    <property type="project" value="UniProtKB-KW"/>
</dbReference>
<proteinExistence type="predicted"/>
<comment type="subcellular location">
    <subcellularLocation>
        <location evidence="1">Endomembrane system</location>
        <topology evidence="1">Multi-pass membrane protein</topology>
    </subcellularLocation>
</comment>
<evidence type="ECO:0000256" key="8">
    <source>
        <dbReference type="ARBA" id="ARBA00023098"/>
    </source>
</evidence>
<dbReference type="Gene3D" id="1.20.120.1630">
    <property type="match status" value="1"/>
</dbReference>
<dbReference type="GO" id="GO:0006656">
    <property type="term" value="P:phosphatidylcholine biosynthetic process"/>
    <property type="evidence" value="ECO:0007669"/>
    <property type="project" value="UniProtKB-UniPathway"/>
</dbReference>
<evidence type="ECO:0000256" key="4">
    <source>
        <dbReference type="ARBA" id="ARBA00022691"/>
    </source>
</evidence>
<evidence type="ECO:0000256" key="11">
    <source>
        <dbReference type="ARBA" id="ARBA00023264"/>
    </source>
</evidence>
<organism evidence="13 14">
    <name type="scientific">Wolfiporia cocos (strain MD-104)</name>
    <name type="common">Brown rot fungus</name>
    <dbReference type="NCBI Taxonomy" id="742152"/>
    <lineage>
        <taxon>Eukaryota</taxon>
        <taxon>Fungi</taxon>
        <taxon>Dikarya</taxon>
        <taxon>Basidiomycota</taxon>
        <taxon>Agaricomycotina</taxon>
        <taxon>Agaricomycetes</taxon>
        <taxon>Polyporales</taxon>
        <taxon>Phaeolaceae</taxon>
        <taxon>Wolfiporia</taxon>
    </lineage>
</organism>
<keyword evidence="6" id="KW-0256">Endoplasmic reticulum</keyword>
<keyword evidence="12" id="KW-0732">Signal</keyword>
<evidence type="ECO:0000256" key="9">
    <source>
        <dbReference type="ARBA" id="ARBA00023136"/>
    </source>
</evidence>
<keyword evidence="3" id="KW-0808">Transferase</keyword>
<gene>
    <name evidence="13" type="ORF">WOLCODRAFT_166081</name>
</gene>
<evidence type="ECO:0000313" key="14">
    <source>
        <dbReference type="Proteomes" id="UP000218811"/>
    </source>
</evidence>
<keyword evidence="3" id="KW-0489">Methyltransferase</keyword>
<evidence type="ECO:0000256" key="3">
    <source>
        <dbReference type="ARBA" id="ARBA00022603"/>
    </source>
</evidence>
<dbReference type="STRING" id="742152.A0A2H3JBW4"/>
<reference evidence="13 14" key="1">
    <citation type="journal article" date="2012" name="Science">
        <title>The Paleozoic origin of enzymatic lignin decomposition reconstructed from 31 fungal genomes.</title>
        <authorList>
            <person name="Floudas D."/>
            <person name="Binder M."/>
            <person name="Riley R."/>
            <person name="Barry K."/>
            <person name="Blanchette R.A."/>
            <person name="Henrissat B."/>
            <person name="Martinez A.T."/>
            <person name="Otillar R."/>
            <person name="Spatafora J.W."/>
            <person name="Yadav J.S."/>
            <person name="Aerts A."/>
            <person name="Benoit I."/>
            <person name="Boyd A."/>
            <person name="Carlson A."/>
            <person name="Copeland A."/>
            <person name="Coutinho P.M."/>
            <person name="de Vries R.P."/>
            <person name="Ferreira P."/>
            <person name="Findley K."/>
            <person name="Foster B."/>
            <person name="Gaskell J."/>
            <person name="Glotzer D."/>
            <person name="Gorecki P."/>
            <person name="Heitman J."/>
            <person name="Hesse C."/>
            <person name="Hori C."/>
            <person name="Igarashi K."/>
            <person name="Jurgens J.A."/>
            <person name="Kallen N."/>
            <person name="Kersten P."/>
            <person name="Kohler A."/>
            <person name="Kuees U."/>
            <person name="Kumar T.K.A."/>
            <person name="Kuo A."/>
            <person name="LaButti K."/>
            <person name="Larrondo L.F."/>
            <person name="Lindquist E."/>
            <person name="Ling A."/>
            <person name="Lombard V."/>
            <person name="Lucas S."/>
            <person name="Lundell T."/>
            <person name="Martin R."/>
            <person name="McLaughlin D.J."/>
            <person name="Morgenstern I."/>
            <person name="Morin E."/>
            <person name="Murat C."/>
            <person name="Nagy L.G."/>
            <person name="Nolan M."/>
            <person name="Ohm R.A."/>
            <person name="Patyshakuliyeva A."/>
            <person name="Rokas A."/>
            <person name="Ruiz-Duenas F.J."/>
            <person name="Sabat G."/>
            <person name="Salamov A."/>
            <person name="Samejima M."/>
            <person name="Schmutz J."/>
            <person name="Slot J.C."/>
            <person name="St John F."/>
            <person name="Stenlid J."/>
            <person name="Sun H."/>
            <person name="Sun S."/>
            <person name="Syed K."/>
            <person name="Tsang A."/>
            <person name="Wiebenga A."/>
            <person name="Young D."/>
            <person name="Pisabarro A."/>
            <person name="Eastwood D.C."/>
            <person name="Martin F."/>
            <person name="Cullen D."/>
            <person name="Grigoriev I.V."/>
            <person name="Hibbett D.S."/>
        </authorList>
    </citation>
    <scope>NUCLEOTIDE SEQUENCE [LARGE SCALE GENOMIC DNA]</scope>
    <source>
        <strain evidence="13 14">MD-104</strain>
    </source>
</reference>
<evidence type="ECO:0000256" key="1">
    <source>
        <dbReference type="ARBA" id="ARBA00004127"/>
    </source>
</evidence>
<keyword evidence="11" id="KW-1208">Phospholipid metabolism</keyword>
<keyword evidence="14" id="KW-1185">Reference proteome</keyword>
<evidence type="ECO:0000256" key="5">
    <source>
        <dbReference type="ARBA" id="ARBA00022692"/>
    </source>
</evidence>
<dbReference type="EMBL" id="KB467843">
    <property type="protein sequence ID" value="PCH35158.1"/>
    <property type="molecule type" value="Genomic_DNA"/>
</dbReference>
<dbReference type="PANTHER" id="PTHR12714:SF9">
    <property type="entry name" value="PROTEIN-S-ISOPRENYLCYSTEINE O-METHYLTRANSFERASE"/>
    <property type="match status" value="1"/>
</dbReference>
<evidence type="ECO:0000256" key="10">
    <source>
        <dbReference type="ARBA" id="ARBA00023209"/>
    </source>
</evidence>
<dbReference type="GO" id="GO:0005789">
    <property type="term" value="C:endoplasmic reticulum membrane"/>
    <property type="evidence" value="ECO:0007669"/>
    <property type="project" value="UniProtKB-SubCell"/>
</dbReference>
<accession>A0A2H3JBW4</accession>
<keyword evidence="5" id="KW-0812">Transmembrane</keyword>
<keyword evidence="9" id="KW-0472">Membrane</keyword>
<feature type="signal peptide" evidence="12">
    <location>
        <begin position="1"/>
        <end position="19"/>
    </location>
</feature>
<keyword evidence="10" id="KW-0594">Phospholipid biosynthesis</keyword>
<dbReference type="UniPathway" id="UPA00753"/>
<evidence type="ECO:0000256" key="6">
    <source>
        <dbReference type="ARBA" id="ARBA00022824"/>
    </source>
</evidence>
<keyword evidence="4" id="KW-0949">S-adenosyl-L-methionine</keyword>
<name>A0A2H3JBW4_WOLCO</name>
<dbReference type="AlphaFoldDB" id="A0A2H3JBW4"/>
<keyword evidence="7" id="KW-1133">Transmembrane helix</keyword>
<evidence type="ECO:0000256" key="2">
    <source>
        <dbReference type="ARBA" id="ARBA00022516"/>
    </source>
</evidence>
<protein>
    <submittedName>
        <fullName evidence="13">Uncharacterized protein</fullName>
    </submittedName>
</protein>
<feature type="chain" id="PRO_5013904202" evidence="12">
    <location>
        <begin position="20"/>
        <end position="240"/>
    </location>
</feature>
<dbReference type="Proteomes" id="UP000218811">
    <property type="component" value="Unassembled WGS sequence"/>
</dbReference>
<evidence type="ECO:0000256" key="7">
    <source>
        <dbReference type="ARBA" id="ARBA00022989"/>
    </source>
</evidence>
<dbReference type="PANTHER" id="PTHR12714">
    <property type="entry name" value="PROTEIN-S ISOPRENYLCYSTEINE O-METHYLTRANSFERASE"/>
    <property type="match status" value="1"/>
</dbReference>
<sequence>MSLLKASLLFLAAFSAHIALTPPMPPPNPNEIRKDVSAGEKIFGSIIRSITGLTKLVIWAGALCEIAVILAHEYPDSLASYATLTYLIWSPTSSVDRISINPIFLLGWLAAILSGYFRVQCFRALGRLFTYEITIRDSHQLITHGPYSVVRHPAYTSLMLGFIGIAVSHGCHGSWFRECGFADTLTGKLVGYGYLLSMVYGIVSMTLRTPQEDQLLRKEFGDQWVNWARRVPYKLVPYVY</sequence>
<keyword evidence="2" id="KW-0444">Lipid biosynthesis</keyword>
<evidence type="ECO:0000256" key="12">
    <source>
        <dbReference type="SAM" id="SignalP"/>
    </source>
</evidence>
<dbReference type="Pfam" id="PF04191">
    <property type="entry name" value="PEMT"/>
    <property type="match status" value="1"/>
</dbReference>
<dbReference type="OrthoDB" id="422086at2759"/>
<keyword evidence="8" id="KW-0443">Lipid metabolism</keyword>